<dbReference type="EC" id="2.7.7.12" evidence="4 12"/>
<keyword evidence="9 15" id="KW-0862">Zinc</keyword>
<feature type="binding site" evidence="16">
    <location>
        <position position="187"/>
    </location>
    <ligand>
        <name>Fe cation</name>
        <dbReference type="ChEBI" id="CHEBI:24875"/>
    </ligand>
</feature>
<organism evidence="20 21">
    <name type="scientific">Martelella radicis</name>
    <dbReference type="NCBI Taxonomy" id="1397476"/>
    <lineage>
        <taxon>Bacteria</taxon>
        <taxon>Pseudomonadati</taxon>
        <taxon>Pseudomonadota</taxon>
        <taxon>Alphaproteobacteria</taxon>
        <taxon>Hyphomicrobiales</taxon>
        <taxon>Aurantimonadaceae</taxon>
        <taxon>Martelella</taxon>
    </lineage>
</organism>
<comment type="catalytic activity">
    <reaction evidence="1 17">
        <text>alpha-D-galactose 1-phosphate + UDP-alpha-D-glucose = alpha-D-glucose 1-phosphate + UDP-alpha-D-galactose</text>
        <dbReference type="Rhea" id="RHEA:13989"/>
        <dbReference type="ChEBI" id="CHEBI:58336"/>
        <dbReference type="ChEBI" id="CHEBI:58601"/>
        <dbReference type="ChEBI" id="CHEBI:58885"/>
        <dbReference type="ChEBI" id="CHEBI:66914"/>
        <dbReference type="EC" id="2.7.7.12"/>
    </reaction>
</comment>
<comment type="similarity">
    <text evidence="3 17">Belongs to the galactose-1-phosphate uridylyltransferase type 1 family.</text>
</comment>
<evidence type="ECO:0000256" key="9">
    <source>
        <dbReference type="ARBA" id="ARBA00022833"/>
    </source>
</evidence>
<sequence>MRGVEPMNAFSDHPHRRYNPLSGEWVLVSPHRSKRPWQGQVEDAVTEVMPAHDPECYLCPGNTRVNGETNPDYTGTFVFDNDFAALTEHAPKERFEDGLLLAEGECGICRVICFSPRHDLTLARMAVADIAKVVDTWVAQYEELGIHPDISHVQIFENRGAMMGCSNPHPHGQIWASRSLPNEAAKETENQRAYYEKHGKPLLMAYLEQELALGERILFENEGFVVLVPYWAVWPFETMVLPKRHIRSMEEMTEKERDELAEALSKVTVRYDNLFKTSFPYSMGFHQRPTDGDDHDEWVMHAHFLPPLLRSATVKKFMVGFELLGSPQRDLTPEQAADRLRDLPDIHYLAD</sequence>
<evidence type="ECO:0000256" key="5">
    <source>
        <dbReference type="ARBA" id="ARBA00016340"/>
    </source>
</evidence>
<evidence type="ECO:0000256" key="1">
    <source>
        <dbReference type="ARBA" id="ARBA00001107"/>
    </source>
</evidence>
<feature type="binding site" evidence="15">
    <location>
        <position position="59"/>
    </location>
    <ligand>
        <name>Zn(2+)</name>
        <dbReference type="ChEBI" id="CHEBI:29105"/>
    </ligand>
</feature>
<evidence type="ECO:0000256" key="17">
    <source>
        <dbReference type="RuleBase" id="RU000506"/>
    </source>
</evidence>
<dbReference type="EMBL" id="JACIDZ010000002">
    <property type="protein sequence ID" value="MBB4120821.1"/>
    <property type="molecule type" value="Genomic_DNA"/>
</dbReference>
<feature type="binding site" description="in other chain" evidence="14">
    <location>
        <begin position="164"/>
        <end position="166"/>
    </location>
    <ligand>
        <name>UDP-alpha-D-glucose</name>
        <dbReference type="ChEBI" id="CHEBI:58885"/>
        <note>ligand shared between dimeric partners</note>
    </ligand>
</feature>
<dbReference type="GO" id="GO:0008270">
    <property type="term" value="F:zinc ion binding"/>
    <property type="evidence" value="ECO:0007669"/>
    <property type="project" value="InterPro"/>
</dbReference>
<dbReference type="AlphaFoldDB" id="A0A7W6P901"/>
<dbReference type="PROSITE" id="PS00117">
    <property type="entry name" value="GAL_P_UDP_TRANSF_I"/>
    <property type="match status" value="1"/>
</dbReference>
<keyword evidence="8 15" id="KW-0479">Metal-binding</keyword>
<feature type="active site" description="Tele-UMP-histidine intermediate" evidence="13">
    <location>
        <position position="171"/>
    </location>
</feature>
<keyword evidence="16" id="KW-0408">Iron</keyword>
<dbReference type="UniPathway" id="UPA00214"/>
<dbReference type="CDD" id="cd00608">
    <property type="entry name" value="GalT"/>
    <property type="match status" value="1"/>
</dbReference>
<feature type="binding site" evidence="16">
    <location>
        <position position="303"/>
    </location>
    <ligand>
        <name>Fe cation</name>
        <dbReference type="ChEBI" id="CHEBI:24875"/>
    </ligand>
</feature>
<dbReference type="Proteomes" id="UP000530571">
    <property type="component" value="Unassembled WGS sequence"/>
</dbReference>
<dbReference type="FunFam" id="3.30.428.10:FF:000001">
    <property type="entry name" value="Galactose-1-phosphate uridylyltransferase"/>
    <property type="match status" value="1"/>
</dbReference>
<accession>A0A7W6P901</accession>
<evidence type="ECO:0000259" key="19">
    <source>
        <dbReference type="Pfam" id="PF02744"/>
    </source>
</evidence>
<feature type="binding site" description="in other chain" evidence="14">
    <location>
        <position position="65"/>
    </location>
    <ligand>
        <name>UDP-alpha-D-glucose</name>
        <dbReference type="ChEBI" id="CHEBI:58885"/>
        <note>ligand shared between dimeric partners</note>
    </ligand>
</feature>
<name>A0A7W6P901_9HYPH</name>
<dbReference type="SUPFAM" id="SSF54197">
    <property type="entry name" value="HIT-like"/>
    <property type="match status" value="2"/>
</dbReference>
<evidence type="ECO:0000256" key="16">
    <source>
        <dbReference type="PIRSR" id="PIRSR000808-4"/>
    </source>
</evidence>
<feature type="binding site" description="in other chain" evidence="14">
    <location>
        <begin position="81"/>
        <end position="82"/>
    </location>
    <ligand>
        <name>UDP-alpha-D-glucose</name>
        <dbReference type="ChEBI" id="CHEBI:58885"/>
        <note>ligand shared between dimeric partners</note>
    </ligand>
</feature>
<evidence type="ECO:0000256" key="13">
    <source>
        <dbReference type="PIRSR" id="PIRSR000808-1"/>
    </source>
</evidence>
<keyword evidence="21" id="KW-1185">Reference proteome</keyword>
<evidence type="ECO:0000259" key="18">
    <source>
        <dbReference type="Pfam" id="PF01087"/>
    </source>
</evidence>
<dbReference type="InterPro" id="IPR001937">
    <property type="entry name" value="GalP_UDPtransf1"/>
</dbReference>
<dbReference type="GO" id="GO:0033499">
    <property type="term" value="P:galactose catabolic process via UDP-galactose, Leloir pathway"/>
    <property type="evidence" value="ECO:0007669"/>
    <property type="project" value="TreeGrafter"/>
</dbReference>
<feature type="domain" description="Galactose-1-phosphate uridyl transferase N-terminal" evidence="18">
    <location>
        <begin position="11"/>
        <end position="181"/>
    </location>
</feature>
<comment type="cofactor">
    <cofactor evidence="16">
        <name>Fe cation</name>
        <dbReference type="ChEBI" id="CHEBI:24875"/>
    </cofactor>
    <text evidence="16">Binds 1 Fe cation per subunit.</text>
</comment>
<feature type="binding site" evidence="14">
    <location>
        <begin position="32"/>
        <end position="35"/>
    </location>
    <ligand>
        <name>UDP-alpha-D-glucose</name>
        <dbReference type="ChEBI" id="CHEBI:58885"/>
        <note>ligand shared between dimeric partners</note>
    </ligand>
</feature>
<evidence type="ECO:0000256" key="6">
    <source>
        <dbReference type="ARBA" id="ARBA00022679"/>
    </source>
</evidence>
<evidence type="ECO:0000256" key="3">
    <source>
        <dbReference type="ARBA" id="ARBA00010951"/>
    </source>
</evidence>
<evidence type="ECO:0000313" key="20">
    <source>
        <dbReference type="EMBL" id="MBB4120821.1"/>
    </source>
</evidence>
<feature type="binding site" evidence="15">
    <location>
        <position position="56"/>
    </location>
    <ligand>
        <name>Zn(2+)</name>
        <dbReference type="ChEBI" id="CHEBI:29105"/>
    </ligand>
</feature>
<dbReference type="InterPro" id="IPR036265">
    <property type="entry name" value="HIT-like_sf"/>
</dbReference>
<keyword evidence="10 17" id="KW-0299">Galactose metabolism</keyword>
<gene>
    <name evidence="20" type="ORF">GGR30_000732</name>
</gene>
<dbReference type="PIRSF" id="PIRSF000808">
    <property type="entry name" value="GalT"/>
    <property type="match status" value="1"/>
</dbReference>
<dbReference type="Pfam" id="PF01087">
    <property type="entry name" value="GalP_UDP_transf"/>
    <property type="match status" value="1"/>
</dbReference>
<evidence type="ECO:0000256" key="2">
    <source>
        <dbReference type="ARBA" id="ARBA00004947"/>
    </source>
</evidence>
<keyword evidence="11 17" id="KW-0119">Carbohydrate metabolism</keyword>
<dbReference type="InterPro" id="IPR005849">
    <property type="entry name" value="GalP_Utransf_N"/>
</dbReference>
<dbReference type="GO" id="GO:0008108">
    <property type="term" value="F:UDP-glucose:hexose-1-phosphate uridylyltransferase activity"/>
    <property type="evidence" value="ECO:0007669"/>
    <property type="project" value="UniProtKB-UniRule"/>
</dbReference>
<evidence type="ECO:0000256" key="7">
    <source>
        <dbReference type="ARBA" id="ARBA00022695"/>
    </source>
</evidence>
<comment type="cofactor">
    <cofactor evidence="15">
        <name>Zn(2+)</name>
        <dbReference type="ChEBI" id="CHEBI:29105"/>
    </cofactor>
    <text evidence="15">Binds 1 zinc ion per subunit.</text>
</comment>
<feature type="binding site" evidence="14">
    <location>
        <begin position="316"/>
        <end position="317"/>
    </location>
    <ligand>
        <name>UDP-alpha-D-glucose</name>
        <dbReference type="ChEBI" id="CHEBI:58885"/>
        <note>ligand shared between dimeric partners</note>
    </ligand>
</feature>
<evidence type="ECO:0000256" key="14">
    <source>
        <dbReference type="PIRSR" id="PIRSR000808-2"/>
    </source>
</evidence>
<evidence type="ECO:0000313" key="21">
    <source>
        <dbReference type="Proteomes" id="UP000530571"/>
    </source>
</evidence>
<dbReference type="NCBIfam" id="TIGR00209">
    <property type="entry name" value="galT_1"/>
    <property type="match status" value="1"/>
</dbReference>
<proteinExistence type="inferred from homology"/>
<dbReference type="PANTHER" id="PTHR11943">
    <property type="entry name" value="GALACTOSE-1-PHOSPHATE URIDYLYLTRANSFERASE"/>
    <property type="match status" value="1"/>
</dbReference>
<comment type="caution">
    <text evidence="20">The sequence shown here is derived from an EMBL/GenBank/DDBJ whole genome shotgun (WGS) entry which is preliminary data.</text>
</comment>
<feature type="binding site" evidence="15">
    <location>
        <position position="169"/>
    </location>
    <ligand>
        <name>Zn(2+)</name>
        <dbReference type="ChEBI" id="CHEBI:29105"/>
    </ligand>
</feature>
<dbReference type="GO" id="GO:0005737">
    <property type="term" value="C:cytoplasm"/>
    <property type="evidence" value="ECO:0007669"/>
    <property type="project" value="TreeGrafter"/>
</dbReference>
<keyword evidence="7 17" id="KW-0548">Nucleotidyltransferase</keyword>
<evidence type="ECO:0000256" key="10">
    <source>
        <dbReference type="ARBA" id="ARBA00023144"/>
    </source>
</evidence>
<keyword evidence="6 17" id="KW-0808">Transferase</keyword>
<feature type="binding site" evidence="16">
    <location>
        <position position="301"/>
    </location>
    <ligand>
        <name>Fe cation</name>
        <dbReference type="ChEBI" id="CHEBI:24875"/>
    </ligand>
</feature>
<evidence type="ECO:0000256" key="11">
    <source>
        <dbReference type="ARBA" id="ARBA00023277"/>
    </source>
</evidence>
<feature type="binding site" description="in other chain" evidence="14">
    <location>
        <position position="173"/>
    </location>
    <ligand>
        <name>UDP-alpha-D-glucose</name>
        <dbReference type="ChEBI" id="CHEBI:58885"/>
        <note>ligand shared between dimeric partners</note>
    </ligand>
</feature>
<dbReference type="PANTHER" id="PTHR11943:SF1">
    <property type="entry name" value="GALACTOSE-1-PHOSPHATE URIDYLYLTRANSFERASE"/>
    <property type="match status" value="1"/>
</dbReference>
<dbReference type="Pfam" id="PF02744">
    <property type="entry name" value="GalP_UDP_tr_C"/>
    <property type="match status" value="1"/>
</dbReference>
<dbReference type="NCBIfam" id="NF008724">
    <property type="entry name" value="PRK11720.1"/>
    <property type="match status" value="1"/>
</dbReference>
<reference evidence="20 21" key="1">
    <citation type="submission" date="2020-08" db="EMBL/GenBank/DDBJ databases">
        <title>Genomic Encyclopedia of Type Strains, Phase IV (KMG-IV): sequencing the most valuable type-strain genomes for metagenomic binning, comparative biology and taxonomic classification.</title>
        <authorList>
            <person name="Goeker M."/>
        </authorList>
    </citation>
    <scope>NUCLEOTIDE SEQUENCE [LARGE SCALE GENOMIC DNA]</scope>
    <source>
        <strain evidence="20 21">DSM 28101</strain>
    </source>
</reference>
<dbReference type="InterPro" id="IPR005850">
    <property type="entry name" value="GalP_Utransf_C"/>
</dbReference>
<feature type="binding site" description="in other chain" evidence="14">
    <location>
        <position position="158"/>
    </location>
    <ligand>
        <name>UDP-alpha-D-glucose</name>
        <dbReference type="ChEBI" id="CHEBI:58885"/>
        <note>ligand shared between dimeric partners</note>
    </ligand>
</feature>
<feature type="domain" description="Galactose-1-phosphate uridyl transferase C-terminal" evidence="19">
    <location>
        <begin position="188"/>
        <end position="349"/>
    </location>
</feature>
<evidence type="ECO:0000256" key="8">
    <source>
        <dbReference type="ARBA" id="ARBA00022723"/>
    </source>
</evidence>
<dbReference type="FunFam" id="3.30.428.10:FF:000002">
    <property type="entry name" value="Galactose-1-phosphate uridylyltransferase"/>
    <property type="match status" value="1"/>
</dbReference>
<feature type="binding site" description="in other chain" evidence="14">
    <location>
        <position position="328"/>
    </location>
    <ligand>
        <name>UDP-alpha-D-glucose</name>
        <dbReference type="ChEBI" id="CHEBI:58885"/>
        <note>ligand shared between dimeric partners</note>
    </ligand>
</feature>
<feature type="binding site" evidence="15">
    <location>
        <position position="118"/>
    </location>
    <ligand>
        <name>Zn(2+)</name>
        <dbReference type="ChEBI" id="CHEBI:29105"/>
    </ligand>
</feature>
<evidence type="ECO:0000256" key="4">
    <source>
        <dbReference type="ARBA" id="ARBA00012384"/>
    </source>
</evidence>
<dbReference type="InterPro" id="IPR019779">
    <property type="entry name" value="GalP_UDPtransf1_His-AS"/>
</dbReference>
<protein>
    <recommendedName>
        <fullName evidence="5 12">Galactose-1-phosphate uridylyltransferase</fullName>
        <ecNumber evidence="4 12">2.7.7.12</ecNumber>
    </recommendedName>
</protein>
<feature type="binding site" evidence="14">
    <location>
        <begin position="321"/>
        <end position="322"/>
    </location>
    <ligand>
        <name>UDP-alpha-D-glucose</name>
        <dbReference type="ChEBI" id="CHEBI:58885"/>
        <note>ligand shared between dimeric partners</note>
    </ligand>
</feature>
<evidence type="ECO:0000256" key="12">
    <source>
        <dbReference type="NCBIfam" id="TIGR00209"/>
    </source>
</evidence>
<comment type="pathway">
    <text evidence="2 17">Carbohydrate metabolism; galactose metabolism.</text>
</comment>
<evidence type="ECO:0000256" key="15">
    <source>
        <dbReference type="PIRSR" id="PIRSR000808-3"/>
    </source>
</evidence>
<feature type="binding site" evidence="16">
    <location>
        <position position="286"/>
    </location>
    <ligand>
        <name>Fe cation</name>
        <dbReference type="ChEBI" id="CHEBI:24875"/>
    </ligand>
</feature>
<dbReference type="Gene3D" id="3.30.428.10">
    <property type="entry name" value="HIT-like"/>
    <property type="match status" value="2"/>
</dbReference>